<dbReference type="SUPFAM" id="SSF52540">
    <property type="entry name" value="P-loop containing nucleoside triphosphate hydrolases"/>
    <property type="match status" value="1"/>
</dbReference>
<gene>
    <name evidence="1" type="ORF">DPMN_187841</name>
</gene>
<protein>
    <recommendedName>
        <fullName evidence="3">NACHT domain-containing protein</fullName>
    </recommendedName>
</protein>
<evidence type="ECO:0008006" key="3">
    <source>
        <dbReference type="Google" id="ProtNLM"/>
    </source>
</evidence>
<comment type="caution">
    <text evidence="1">The sequence shown here is derived from an EMBL/GenBank/DDBJ whole genome shotgun (WGS) entry which is preliminary data.</text>
</comment>
<proteinExistence type="predicted"/>
<reference evidence="1" key="2">
    <citation type="submission" date="2020-11" db="EMBL/GenBank/DDBJ databases">
        <authorList>
            <person name="McCartney M.A."/>
            <person name="Auch B."/>
            <person name="Kono T."/>
            <person name="Mallez S."/>
            <person name="Becker A."/>
            <person name="Gohl D.M."/>
            <person name="Silverstein K.A.T."/>
            <person name="Koren S."/>
            <person name="Bechman K.B."/>
            <person name="Herman A."/>
            <person name="Abrahante J.E."/>
            <person name="Garbe J."/>
        </authorList>
    </citation>
    <scope>NUCLEOTIDE SEQUENCE</scope>
    <source>
        <strain evidence="1">Duluth1</strain>
        <tissue evidence="1">Whole animal</tissue>
    </source>
</reference>
<evidence type="ECO:0000313" key="2">
    <source>
        <dbReference type="Proteomes" id="UP000828390"/>
    </source>
</evidence>
<accession>A0A9D4IAT4</accession>
<sequence length="197" mass="22749">MGKSTFLTKLALDWCNAVSVHNPDQKATFSDVDTLKKFQFLFDIPLRIAMGQREVIEMIKSHIINRINTGDTRKVMSKLLHQILERETCIVTLDGLNEWADVLHKYVLPLMANCHLNSIVLITSRPWKLADERIRDSEIDRLLELEGITDPEKLTKKMILSLPSAQDKTPAEFIEYVHLNQLKHFLTDNIIRSVDEQ</sequence>
<dbReference type="Proteomes" id="UP000828390">
    <property type="component" value="Unassembled WGS sequence"/>
</dbReference>
<organism evidence="1 2">
    <name type="scientific">Dreissena polymorpha</name>
    <name type="common">Zebra mussel</name>
    <name type="synonym">Mytilus polymorpha</name>
    <dbReference type="NCBI Taxonomy" id="45954"/>
    <lineage>
        <taxon>Eukaryota</taxon>
        <taxon>Metazoa</taxon>
        <taxon>Spiralia</taxon>
        <taxon>Lophotrochozoa</taxon>
        <taxon>Mollusca</taxon>
        <taxon>Bivalvia</taxon>
        <taxon>Autobranchia</taxon>
        <taxon>Heteroconchia</taxon>
        <taxon>Euheterodonta</taxon>
        <taxon>Imparidentia</taxon>
        <taxon>Neoheterodontei</taxon>
        <taxon>Myida</taxon>
        <taxon>Dreissenoidea</taxon>
        <taxon>Dreissenidae</taxon>
        <taxon>Dreissena</taxon>
    </lineage>
</organism>
<name>A0A9D4IAT4_DREPO</name>
<dbReference type="EMBL" id="JAIWYP010000010">
    <property type="protein sequence ID" value="KAH3753207.1"/>
    <property type="molecule type" value="Genomic_DNA"/>
</dbReference>
<evidence type="ECO:0000313" key="1">
    <source>
        <dbReference type="EMBL" id="KAH3753207.1"/>
    </source>
</evidence>
<keyword evidence="2" id="KW-1185">Reference proteome</keyword>
<dbReference type="InterPro" id="IPR027417">
    <property type="entry name" value="P-loop_NTPase"/>
</dbReference>
<reference evidence="1" key="1">
    <citation type="journal article" date="2019" name="bioRxiv">
        <title>The Genome of the Zebra Mussel, Dreissena polymorpha: A Resource for Invasive Species Research.</title>
        <authorList>
            <person name="McCartney M.A."/>
            <person name="Auch B."/>
            <person name="Kono T."/>
            <person name="Mallez S."/>
            <person name="Zhang Y."/>
            <person name="Obille A."/>
            <person name="Becker A."/>
            <person name="Abrahante J.E."/>
            <person name="Garbe J."/>
            <person name="Badalamenti J.P."/>
            <person name="Herman A."/>
            <person name="Mangelson H."/>
            <person name="Liachko I."/>
            <person name="Sullivan S."/>
            <person name="Sone E.D."/>
            <person name="Koren S."/>
            <person name="Silverstein K.A.T."/>
            <person name="Beckman K.B."/>
            <person name="Gohl D.M."/>
        </authorList>
    </citation>
    <scope>NUCLEOTIDE SEQUENCE</scope>
    <source>
        <strain evidence="1">Duluth1</strain>
        <tissue evidence="1">Whole animal</tissue>
    </source>
</reference>
<dbReference type="Gene3D" id="3.40.50.300">
    <property type="entry name" value="P-loop containing nucleotide triphosphate hydrolases"/>
    <property type="match status" value="1"/>
</dbReference>
<dbReference type="AlphaFoldDB" id="A0A9D4IAT4"/>